<organism evidence="5 6">
    <name type="scientific">Microlunatus soli</name>
    <dbReference type="NCBI Taxonomy" id="630515"/>
    <lineage>
        <taxon>Bacteria</taxon>
        <taxon>Bacillati</taxon>
        <taxon>Actinomycetota</taxon>
        <taxon>Actinomycetes</taxon>
        <taxon>Propionibacteriales</taxon>
        <taxon>Propionibacteriaceae</taxon>
        <taxon>Microlunatus</taxon>
    </lineage>
</organism>
<keyword evidence="3" id="KW-0547">Nucleotide-binding</keyword>
<dbReference type="InterPro" id="IPR029044">
    <property type="entry name" value="Nucleotide-diphossugar_trans"/>
</dbReference>
<evidence type="ECO:0000256" key="2">
    <source>
        <dbReference type="ARBA" id="ARBA00022695"/>
    </source>
</evidence>
<dbReference type="SUPFAM" id="SSF53448">
    <property type="entry name" value="Nucleotide-diphospho-sugar transferases"/>
    <property type="match status" value="1"/>
</dbReference>
<dbReference type="Gene3D" id="3.90.550.10">
    <property type="entry name" value="Spore Coat Polysaccharide Biosynthesis Protein SpsA, Chain A"/>
    <property type="match status" value="1"/>
</dbReference>
<gene>
    <name evidence="5" type="ORF">SAMN04489812_5191</name>
</gene>
<protein>
    <submittedName>
        <fullName evidence="5">2-phospho-L-lactate guanylyltransferase</fullName>
    </submittedName>
</protein>
<dbReference type="AlphaFoldDB" id="A0A1H1ZFK1"/>
<accession>A0A1H1ZFK1</accession>
<evidence type="ECO:0000313" key="5">
    <source>
        <dbReference type="EMBL" id="SDT32494.1"/>
    </source>
</evidence>
<keyword evidence="6" id="KW-1185">Reference proteome</keyword>
<evidence type="ECO:0000313" key="6">
    <source>
        <dbReference type="Proteomes" id="UP000199103"/>
    </source>
</evidence>
<dbReference type="EMBL" id="LT629772">
    <property type="protein sequence ID" value="SDT32494.1"/>
    <property type="molecule type" value="Genomic_DNA"/>
</dbReference>
<name>A0A1H1ZFK1_9ACTN</name>
<proteinExistence type="predicted"/>
<dbReference type="PANTHER" id="PTHR40392">
    <property type="entry name" value="2-PHOSPHO-L-LACTATE GUANYLYLTRANSFERASE"/>
    <property type="match status" value="1"/>
</dbReference>
<evidence type="ECO:0000256" key="4">
    <source>
        <dbReference type="ARBA" id="ARBA00023134"/>
    </source>
</evidence>
<dbReference type="PANTHER" id="PTHR40392:SF1">
    <property type="entry name" value="2-PHOSPHO-L-LACTATE GUANYLYLTRANSFERASE"/>
    <property type="match status" value="1"/>
</dbReference>
<dbReference type="GO" id="GO:0043814">
    <property type="term" value="F:phospholactate guanylyltransferase activity"/>
    <property type="evidence" value="ECO:0007669"/>
    <property type="project" value="InterPro"/>
</dbReference>
<reference evidence="5 6" key="1">
    <citation type="submission" date="2016-10" db="EMBL/GenBank/DDBJ databases">
        <authorList>
            <person name="de Groot N.N."/>
        </authorList>
    </citation>
    <scope>NUCLEOTIDE SEQUENCE [LARGE SCALE GENOMIC DNA]</scope>
    <source>
        <strain evidence="5 6">DSM 21800</strain>
    </source>
</reference>
<dbReference type="InterPro" id="IPR002835">
    <property type="entry name" value="CofC"/>
</dbReference>
<evidence type="ECO:0000256" key="3">
    <source>
        <dbReference type="ARBA" id="ARBA00022741"/>
    </source>
</evidence>
<dbReference type="Proteomes" id="UP000199103">
    <property type="component" value="Chromosome I"/>
</dbReference>
<dbReference type="OrthoDB" id="3827496at2"/>
<evidence type="ECO:0000256" key="1">
    <source>
        <dbReference type="ARBA" id="ARBA00022679"/>
    </source>
</evidence>
<dbReference type="GO" id="GO:0005525">
    <property type="term" value="F:GTP binding"/>
    <property type="evidence" value="ECO:0007669"/>
    <property type="project" value="UniProtKB-KW"/>
</dbReference>
<dbReference type="RefSeq" id="WP_157683715.1">
    <property type="nucleotide sequence ID" value="NZ_LT629772.1"/>
</dbReference>
<dbReference type="NCBIfam" id="TIGR03552">
    <property type="entry name" value="F420_cofC"/>
    <property type="match status" value="1"/>
</dbReference>
<keyword evidence="2 5" id="KW-0548">Nucleotidyltransferase</keyword>
<sequence>MSDQHSWAAVVALKPSAVAKSRLGVLPTPLRQRLAALMALDTLAAVASAGIRLVVVSDAATMPQSLARAGITATVLPEPSPGGLNNALRAGEGFLRSHGVQRVLACVGDLPAVTAESIGTATRLLDSAGRARGFVPDHSGTGTTLLMADGVDLDPLFGGESAAAHADSGAALITDPALASLRADVDAPDDLDPAIRLGVGTHTGSLISNGRLADYAAITVAGPRDADGGYRVISDAGVSSDLAGTVIDPVVRLLRPGQRLHAATDDGVIISAWP</sequence>
<keyword evidence="4" id="KW-0342">GTP-binding</keyword>
<keyword evidence="1 5" id="KW-0808">Transferase</keyword>
<dbReference type="STRING" id="630515.SAMN04489812_5191"/>